<evidence type="ECO:0000313" key="8">
    <source>
        <dbReference type="EMBL" id="MBS3063189.1"/>
    </source>
</evidence>
<dbReference type="Gene3D" id="3.90.1150.10">
    <property type="entry name" value="Aspartate Aminotransferase, domain 1"/>
    <property type="match status" value="1"/>
</dbReference>
<proteinExistence type="inferred from homology"/>
<evidence type="ECO:0000256" key="5">
    <source>
        <dbReference type="ARBA" id="ARBA00022898"/>
    </source>
</evidence>
<dbReference type="CDD" id="cd06453">
    <property type="entry name" value="SufS_like"/>
    <property type="match status" value="1"/>
</dbReference>
<dbReference type="InterPro" id="IPR015421">
    <property type="entry name" value="PyrdxlP-dep_Trfase_major"/>
</dbReference>
<dbReference type="PANTHER" id="PTHR43586">
    <property type="entry name" value="CYSTEINE DESULFURASE"/>
    <property type="match status" value="1"/>
</dbReference>
<comment type="similarity">
    <text evidence="2">Belongs to the class-V pyridoxal-phosphate-dependent aminotransferase family. Csd subfamily.</text>
</comment>
<dbReference type="InterPro" id="IPR000192">
    <property type="entry name" value="Aminotrans_V_dom"/>
</dbReference>
<dbReference type="Proteomes" id="UP000678237">
    <property type="component" value="Unassembled WGS sequence"/>
</dbReference>
<organism evidence="8 9">
    <name type="scientific">Candidatus Iainarchaeum sp</name>
    <dbReference type="NCBI Taxonomy" id="3101447"/>
    <lineage>
        <taxon>Archaea</taxon>
        <taxon>Candidatus Iainarchaeota</taxon>
        <taxon>Candidatus Iainarchaeia</taxon>
        <taxon>Candidatus Iainarchaeales</taxon>
        <taxon>Candidatus Iainarchaeaceae</taxon>
        <taxon>Candidatus Iainarchaeum</taxon>
    </lineage>
</organism>
<comment type="catalytic activity">
    <reaction evidence="6">
        <text>(sulfur carrier)-H + L-cysteine = (sulfur carrier)-SH + L-alanine</text>
        <dbReference type="Rhea" id="RHEA:43892"/>
        <dbReference type="Rhea" id="RHEA-COMP:14737"/>
        <dbReference type="Rhea" id="RHEA-COMP:14739"/>
        <dbReference type="ChEBI" id="CHEBI:29917"/>
        <dbReference type="ChEBI" id="CHEBI:35235"/>
        <dbReference type="ChEBI" id="CHEBI:57972"/>
        <dbReference type="ChEBI" id="CHEBI:64428"/>
        <dbReference type="EC" id="2.8.1.7"/>
    </reaction>
</comment>
<dbReference type="EC" id="2.8.1.7" evidence="3"/>
<dbReference type="InterPro" id="IPR015424">
    <property type="entry name" value="PyrdxlP-dep_Trfase"/>
</dbReference>
<evidence type="ECO:0000256" key="2">
    <source>
        <dbReference type="ARBA" id="ARBA00010447"/>
    </source>
</evidence>
<dbReference type="GO" id="GO:0006534">
    <property type="term" value="P:cysteine metabolic process"/>
    <property type="evidence" value="ECO:0007669"/>
    <property type="project" value="InterPro"/>
</dbReference>
<comment type="caution">
    <text evidence="8">The sequence shown here is derived from an EMBL/GenBank/DDBJ whole genome shotgun (WGS) entry which is preliminary data.</text>
</comment>
<evidence type="ECO:0000256" key="1">
    <source>
        <dbReference type="ARBA" id="ARBA00001933"/>
    </source>
</evidence>
<reference evidence="8" key="1">
    <citation type="submission" date="2021-03" db="EMBL/GenBank/DDBJ databases">
        <authorList>
            <person name="Jaffe A."/>
        </authorList>
    </citation>
    <scope>NUCLEOTIDE SEQUENCE</scope>
    <source>
        <strain evidence="8">RIFCSPLOWO2_01_FULL_58_19</strain>
    </source>
</reference>
<feature type="domain" description="Aminotransferase class V" evidence="7">
    <location>
        <begin position="23"/>
        <end position="393"/>
    </location>
</feature>
<dbReference type="InterPro" id="IPR016454">
    <property type="entry name" value="Cysteine_dSase"/>
</dbReference>
<evidence type="ECO:0000313" key="9">
    <source>
        <dbReference type="Proteomes" id="UP000678237"/>
    </source>
</evidence>
<evidence type="ECO:0000259" key="7">
    <source>
        <dbReference type="Pfam" id="PF00266"/>
    </source>
</evidence>
<gene>
    <name evidence="8" type="ORF">J4203_04905</name>
</gene>
<dbReference type="EMBL" id="JAGVWE010000004">
    <property type="protein sequence ID" value="MBS3063189.1"/>
    <property type="molecule type" value="Genomic_DNA"/>
</dbReference>
<dbReference type="InterPro" id="IPR010970">
    <property type="entry name" value="Cys_dSase_SufS"/>
</dbReference>
<dbReference type="PIRSF" id="PIRSF005572">
    <property type="entry name" value="NifS"/>
    <property type="match status" value="1"/>
</dbReference>
<dbReference type="GO" id="GO:0031071">
    <property type="term" value="F:cysteine desulfurase activity"/>
    <property type="evidence" value="ECO:0007669"/>
    <property type="project" value="UniProtKB-EC"/>
</dbReference>
<dbReference type="Pfam" id="PF00266">
    <property type="entry name" value="Aminotran_5"/>
    <property type="match status" value="1"/>
</dbReference>
<dbReference type="Gene3D" id="3.40.640.10">
    <property type="entry name" value="Type I PLP-dependent aspartate aminotransferase-like (Major domain)"/>
    <property type="match status" value="1"/>
</dbReference>
<comment type="cofactor">
    <cofactor evidence="1">
        <name>pyridoxal 5'-phosphate</name>
        <dbReference type="ChEBI" id="CHEBI:597326"/>
    </cofactor>
</comment>
<keyword evidence="5" id="KW-0663">Pyridoxal phosphate</keyword>
<name>A0A8T4LC28_9ARCH</name>
<evidence type="ECO:0000256" key="6">
    <source>
        <dbReference type="ARBA" id="ARBA00050776"/>
    </source>
</evidence>
<keyword evidence="4" id="KW-0808">Transferase</keyword>
<evidence type="ECO:0000256" key="3">
    <source>
        <dbReference type="ARBA" id="ARBA00012239"/>
    </source>
</evidence>
<reference evidence="8" key="2">
    <citation type="submission" date="2021-05" db="EMBL/GenBank/DDBJ databases">
        <title>Protein family content uncovers lineage relationships and bacterial pathway maintenance mechanisms in DPANN archaea.</title>
        <authorList>
            <person name="Castelle C.J."/>
            <person name="Meheust R."/>
            <person name="Jaffe A.L."/>
            <person name="Seitz K."/>
            <person name="Gong X."/>
            <person name="Baker B.J."/>
            <person name="Banfield J.F."/>
        </authorList>
    </citation>
    <scope>NUCLEOTIDE SEQUENCE</scope>
    <source>
        <strain evidence="8">RIFCSPLOWO2_01_FULL_58_19</strain>
    </source>
</reference>
<sequence length="406" mass="45355">MNAQKIREDFPILERKVHGKPLVYFDNAATTQKPRQVIEAMNDYYRNYNANVHRAVHSLSAEASNAWEQAHEKAAKFVGAKSWDEMVFTKNATEAINLVAYSLLKKQLKAGDEILLTKMEHHSNLVPWQQLALAHGLKVNFANVRSNGTLDTEDFEKKLSKKTKLVAFTNCSNVLGTINPAEHLIKVAHEFDALVLVDGAQSTPHMPVDVRNMDADFFVFSAHKMLGPTGIGALYAKKDLLERMEPFLYGGDMIAEVFLDHTVFNKLPWRFEAGTPNIAEGIGLSAAIDYLQKLGMENVREHEKKVMAVALRALHESEGVTVYGPDEIEKRSGVVSFNLKGIHPHDVASILDRYGIAVRSGDHCGQPLMRELGIKGTARASFYVYNTPDEIKLMAEVLHKAKQFMG</sequence>
<accession>A0A8T4LC28</accession>
<dbReference type="SUPFAM" id="SSF53383">
    <property type="entry name" value="PLP-dependent transferases"/>
    <property type="match status" value="1"/>
</dbReference>
<dbReference type="InterPro" id="IPR015422">
    <property type="entry name" value="PyrdxlP-dep_Trfase_small"/>
</dbReference>
<dbReference type="AlphaFoldDB" id="A0A8T4LC28"/>
<dbReference type="NCBIfam" id="TIGR01979">
    <property type="entry name" value="sufS"/>
    <property type="match status" value="1"/>
</dbReference>
<dbReference type="PANTHER" id="PTHR43586:SF8">
    <property type="entry name" value="CYSTEINE DESULFURASE 1, CHLOROPLASTIC"/>
    <property type="match status" value="1"/>
</dbReference>
<dbReference type="GO" id="GO:0030170">
    <property type="term" value="F:pyridoxal phosphate binding"/>
    <property type="evidence" value="ECO:0007669"/>
    <property type="project" value="InterPro"/>
</dbReference>
<evidence type="ECO:0000256" key="4">
    <source>
        <dbReference type="ARBA" id="ARBA00022679"/>
    </source>
</evidence>
<protein>
    <recommendedName>
        <fullName evidence="3">cysteine desulfurase</fullName>
        <ecNumber evidence="3">2.8.1.7</ecNumber>
    </recommendedName>
</protein>